<dbReference type="InterPro" id="IPR016130">
    <property type="entry name" value="Tyr_Pase_AS"/>
</dbReference>
<name>A0A1W5CVA4_9LECA</name>
<dbReference type="PROSITE" id="PS00383">
    <property type="entry name" value="TYR_PHOSPHATASE_1"/>
    <property type="match status" value="1"/>
</dbReference>
<accession>A0A1W5CVA4</accession>
<dbReference type="Gene3D" id="3.90.190.10">
    <property type="entry name" value="Protein tyrosine phosphatase superfamily"/>
    <property type="match status" value="1"/>
</dbReference>
<feature type="domain" description="Tyrosine specific protein phosphatases" evidence="1">
    <location>
        <begin position="126"/>
        <end position="206"/>
    </location>
</feature>
<dbReference type="EMBL" id="FWEW01000417">
    <property type="protein sequence ID" value="SLM34787.1"/>
    <property type="molecule type" value="Genomic_DNA"/>
</dbReference>
<evidence type="ECO:0000313" key="2">
    <source>
        <dbReference type="EMBL" id="SLM34787.1"/>
    </source>
</evidence>
<dbReference type="InterPro" id="IPR000387">
    <property type="entry name" value="Tyr_Pase_dom"/>
</dbReference>
<evidence type="ECO:0000313" key="3">
    <source>
        <dbReference type="Proteomes" id="UP000192927"/>
    </source>
</evidence>
<reference evidence="3" key="1">
    <citation type="submission" date="2017-03" db="EMBL/GenBank/DDBJ databases">
        <authorList>
            <person name="Sharma R."/>
            <person name="Thines M."/>
        </authorList>
    </citation>
    <scope>NUCLEOTIDE SEQUENCE [LARGE SCALE GENOMIC DNA]</scope>
</reference>
<protein>
    <submittedName>
        <fullName evidence="2">Tyrosine phosphatase</fullName>
    </submittedName>
</protein>
<dbReference type="Pfam" id="PF13350">
    <property type="entry name" value="Y_phosphatase3"/>
    <property type="match status" value="1"/>
</dbReference>
<sequence>MSLLPSPPFVPVEGIHNFRDLGGYPVSTSPSKTIRRNIIFRCAEPSKITPNGIQTLQSLGVATFFDLRSGPEIEKMKAHAPVVEIKGIERVFVPVFADGDYSPEQIALRYKDYASSGTGGFTRAYHDILRSAPPSYRRILLHLAEKPNQPCVIHCTAGKDRTGVLAALILELAGVDQDTIAHEYALTELGLKAWRPTVVEHLLQNPALEGNREGALNMVSARAENMLAALEMIREIYGGAEAYVKEKCGLSDEDIARIRQNILHTPSP</sequence>
<proteinExistence type="predicted"/>
<organism evidence="2 3">
    <name type="scientific">Lasallia pustulata</name>
    <dbReference type="NCBI Taxonomy" id="136370"/>
    <lineage>
        <taxon>Eukaryota</taxon>
        <taxon>Fungi</taxon>
        <taxon>Dikarya</taxon>
        <taxon>Ascomycota</taxon>
        <taxon>Pezizomycotina</taxon>
        <taxon>Lecanoromycetes</taxon>
        <taxon>OSLEUM clade</taxon>
        <taxon>Umbilicariomycetidae</taxon>
        <taxon>Umbilicariales</taxon>
        <taxon>Umbilicariaceae</taxon>
        <taxon>Lasallia</taxon>
    </lineage>
</organism>
<keyword evidence="3" id="KW-1185">Reference proteome</keyword>
<dbReference type="AlphaFoldDB" id="A0A1W5CVA4"/>
<dbReference type="PROSITE" id="PS50056">
    <property type="entry name" value="TYR_PHOSPHATASE_2"/>
    <property type="match status" value="1"/>
</dbReference>
<dbReference type="GO" id="GO:0004721">
    <property type="term" value="F:phosphoprotein phosphatase activity"/>
    <property type="evidence" value="ECO:0007669"/>
    <property type="project" value="InterPro"/>
</dbReference>
<dbReference type="PANTHER" id="PTHR31126:SF1">
    <property type="entry name" value="TYROSINE SPECIFIC PROTEIN PHOSPHATASES DOMAIN-CONTAINING PROTEIN"/>
    <property type="match status" value="1"/>
</dbReference>
<dbReference type="InterPro" id="IPR026893">
    <property type="entry name" value="Tyr/Ser_Pase_IphP-type"/>
</dbReference>
<dbReference type="PANTHER" id="PTHR31126">
    <property type="entry name" value="TYROSINE-PROTEIN PHOSPHATASE"/>
    <property type="match status" value="1"/>
</dbReference>
<dbReference type="SUPFAM" id="SSF52799">
    <property type="entry name" value="(Phosphotyrosine protein) phosphatases II"/>
    <property type="match status" value="1"/>
</dbReference>
<dbReference type="Proteomes" id="UP000192927">
    <property type="component" value="Unassembled WGS sequence"/>
</dbReference>
<dbReference type="InterPro" id="IPR029021">
    <property type="entry name" value="Prot-tyrosine_phosphatase-like"/>
</dbReference>
<dbReference type="FunFam" id="3.90.190.10:FF:000123">
    <property type="entry name" value="Similar to protein tyrosine/serine phosphatase"/>
    <property type="match status" value="1"/>
</dbReference>
<evidence type="ECO:0000259" key="1">
    <source>
        <dbReference type="PROSITE" id="PS50056"/>
    </source>
</evidence>